<keyword evidence="2" id="KW-1185">Reference proteome</keyword>
<proteinExistence type="predicted"/>
<comment type="caution">
    <text evidence="1">The sequence shown here is derived from an EMBL/GenBank/DDBJ whole genome shotgun (WGS) entry which is preliminary data.</text>
</comment>
<evidence type="ECO:0000313" key="2">
    <source>
        <dbReference type="Proteomes" id="UP001595715"/>
    </source>
</evidence>
<sequence length="260" mass="29490">MGTWGEGIAQDDVVLDVIGTYQQILKYTQDIAEATRICLENYRDVLEDEDEGPLVWLGIAKAQWSYGKVDESIIAQIEQDLEQENGLDSWKDVSEKALLKRKQALQTFLEQCRQPNPKVKKIPKLVIRKPLFQDGDCLSLQLSETKYGAAVVIETDEKDPEYGKNAVVALEYFGSEPPSAAIFASASIMQFAYPNGRTVPLSSWCYSQGFRRFKKQVRAVGTTDTARFETVRDHRYSDWPYLFASVQELGEKLPQPGRHE</sequence>
<dbReference type="EMBL" id="JBHSAM010000036">
    <property type="protein sequence ID" value="MFC4104248.1"/>
    <property type="molecule type" value="Genomic_DNA"/>
</dbReference>
<organism evidence="1 2">
    <name type="scientific">Paenibacillus xanthanilyticus</name>
    <dbReference type="NCBI Taxonomy" id="1783531"/>
    <lineage>
        <taxon>Bacteria</taxon>
        <taxon>Bacillati</taxon>
        <taxon>Bacillota</taxon>
        <taxon>Bacilli</taxon>
        <taxon>Bacillales</taxon>
        <taxon>Paenibacillaceae</taxon>
        <taxon>Paenibacillus</taxon>
    </lineage>
</organism>
<dbReference type="Proteomes" id="UP001595715">
    <property type="component" value="Unassembled WGS sequence"/>
</dbReference>
<reference evidence="2" key="1">
    <citation type="journal article" date="2019" name="Int. J. Syst. Evol. Microbiol.">
        <title>The Global Catalogue of Microorganisms (GCM) 10K type strain sequencing project: providing services to taxonomists for standard genome sequencing and annotation.</title>
        <authorList>
            <consortium name="The Broad Institute Genomics Platform"/>
            <consortium name="The Broad Institute Genome Sequencing Center for Infectious Disease"/>
            <person name="Wu L."/>
            <person name="Ma J."/>
        </authorList>
    </citation>
    <scope>NUCLEOTIDE SEQUENCE [LARGE SCALE GENOMIC DNA]</scope>
    <source>
        <strain evidence="2">IBRC-M 10987</strain>
    </source>
</reference>
<name>A0ABV8KDY2_9BACL</name>
<evidence type="ECO:0008006" key="3">
    <source>
        <dbReference type="Google" id="ProtNLM"/>
    </source>
</evidence>
<dbReference type="RefSeq" id="WP_377722782.1">
    <property type="nucleotide sequence ID" value="NZ_JBHSAM010000036.1"/>
</dbReference>
<accession>A0ABV8KDY2</accession>
<evidence type="ECO:0000313" key="1">
    <source>
        <dbReference type="EMBL" id="MFC4104248.1"/>
    </source>
</evidence>
<gene>
    <name evidence="1" type="ORF">ACFOZ8_31970</name>
</gene>
<protein>
    <recommendedName>
        <fullName evidence="3">DUF4259 domain-containing protein</fullName>
    </recommendedName>
</protein>